<sequence>MALCQVQLLADAMCMRFRSYSPTSPNDRLAAVQELTAAKVLRNRRRARGWIHNDELRAHRRLKGRRRTHETTAFTIEHILLHNSVPFRSSESLSQNDRIQISDMRKRMFFTTRR</sequence>
<reference evidence="2" key="1">
    <citation type="submission" date="2016-11" db="UniProtKB">
        <authorList>
            <consortium name="WormBaseParasite"/>
        </authorList>
    </citation>
    <scope>IDENTIFICATION</scope>
</reference>
<accession>A0A1I8AW51</accession>
<dbReference type="AlphaFoldDB" id="A0A1I8AW51"/>
<dbReference type="Proteomes" id="UP000095287">
    <property type="component" value="Unplaced"/>
</dbReference>
<protein>
    <submittedName>
        <fullName evidence="2">Transposase</fullName>
    </submittedName>
</protein>
<name>A0A1I8AW51_9BILA</name>
<dbReference type="WBParaSite" id="L893_g9864.t1">
    <property type="protein sequence ID" value="L893_g9864.t1"/>
    <property type="gene ID" value="L893_g9864"/>
</dbReference>
<keyword evidence="1" id="KW-1185">Reference proteome</keyword>
<proteinExistence type="predicted"/>
<evidence type="ECO:0000313" key="1">
    <source>
        <dbReference type="Proteomes" id="UP000095287"/>
    </source>
</evidence>
<organism evidence="1 2">
    <name type="scientific">Steinernema glaseri</name>
    <dbReference type="NCBI Taxonomy" id="37863"/>
    <lineage>
        <taxon>Eukaryota</taxon>
        <taxon>Metazoa</taxon>
        <taxon>Ecdysozoa</taxon>
        <taxon>Nematoda</taxon>
        <taxon>Chromadorea</taxon>
        <taxon>Rhabditida</taxon>
        <taxon>Tylenchina</taxon>
        <taxon>Panagrolaimomorpha</taxon>
        <taxon>Strongyloidoidea</taxon>
        <taxon>Steinernematidae</taxon>
        <taxon>Steinernema</taxon>
    </lineage>
</organism>
<evidence type="ECO:0000313" key="2">
    <source>
        <dbReference type="WBParaSite" id="L893_g9864.t1"/>
    </source>
</evidence>